<dbReference type="Gramene" id="evm.model.01.2079">
    <property type="protein sequence ID" value="cds.evm.model.01.2079"/>
    <property type="gene ID" value="evm.TU.01.2079"/>
</dbReference>
<evidence type="ECO:0000313" key="2">
    <source>
        <dbReference type="EnsemblPlants" id="cds.evm.model.01.2079"/>
    </source>
</evidence>
<feature type="region of interest" description="Disordered" evidence="1">
    <location>
        <begin position="1"/>
        <end position="36"/>
    </location>
</feature>
<evidence type="ECO:0000256" key="1">
    <source>
        <dbReference type="SAM" id="MobiDB-lite"/>
    </source>
</evidence>
<sequence>MSVTTRRGNPNEIIDPMVTDPNVKTPTNQRDHMRTDPKAIIPQPPIGLQSAGHGVTTPLIGFTPGVQETRTTSIKVEQTAPGIENPSFRTPQGVIGDDMELQNLRVALGQDLNRTDVYIPDGSQYGLGEHPANNTQQTQGYLKLNTDAAIDSIGKCSGLRMVIQNEWVVVRALASWRLEGCFEPEVAEALAIRNAVIHVYFWLALPWLTNRMEAL</sequence>
<accession>A0A803NJM4</accession>
<dbReference type="AlphaFoldDB" id="A0A803NJM4"/>
<keyword evidence="3" id="KW-1185">Reference proteome</keyword>
<name>A0A803NJM4_CANSA</name>
<dbReference type="EMBL" id="UZAU01000056">
    <property type="status" value="NOT_ANNOTATED_CDS"/>
    <property type="molecule type" value="Genomic_DNA"/>
</dbReference>
<evidence type="ECO:0000313" key="3">
    <source>
        <dbReference type="Proteomes" id="UP000596661"/>
    </source>
</evidence>
<protein>
    <submittedName>
        <fullName evidence="2">Uncharacterized protein</fullName>
    </submittedName>
</protein>
<organism evidence="2 3">
    <name type="scientific">Cannabis sativa</name>
    <name type="common">Hemp</name>
    <name type="synonym">Marijuana</name>
    <dbReference type="NCBI Taxonomy" id="3483"/>
    <lineage>
        <taxon>Eukaryota</taxon>
        <taxon>Viridiplantae</taxon>
        <taxon>Streptophyta</taxon>
        <taxon>Embryophyta</taxon>
        <taxon>Tracheophyta</taxon>
        <taxon>Spermatophyta</taxon>
        <taxon>Magnoliopsida</taxon>
        <taxon>eudicotyledons</taxon>
        <taxon>Gunneridae</taxon>
        <taxon>Pentapetalae</taxon>
        <taxon>rosids</taxon>
        <taxon>fabids</taxon>
        <taxon>Rosales</taxon>
        <taxon>Cannabaceae</taxon>
        <taxon>Cannabis</taxon>
    </lineage>
</organism>
<reference evidence="2" key="1">
    <citation type="submission" date="2018-11" db="EMBL/GenBank/DDBJ databases">
        <authorList>
            <person name="Grassa J C."/>
        </authorList>
    </citation>
    <scope>NUCLEOTIDE SEQUENCE [LARGE SCALE GENOMIC DNA]</scope>
</reference>
<reference evidence="2" key="2">
    <citation type="submission" date="2021-03" db="UniProtKB">
        <authorList>
            <consortium name="EnsemblPlants"/>
        </authorList>
    </citation>
    <scope>IDENTIFICATION</scope>
</reference>
<dbReference type="Proteomes" id="UP000596661">
    <property type="component" value="Chromosome 1"/>
</dbReference>
<proteinExistence type="predicted"/>
<dbReference type="EnsemblPlants" id="evm.model.01.2079">
    <property type="protein sequence ID" value="cds.evm.model.01.2079"/>
    <property type="gene ID" value="evm.TU.01.2079"/>
</dbReference>